<dbReference type="GO" id="GO:0006096">
    <property type="term" value="P:glycolytic process"/>
    <property type="evidence" value="ECO:0007669"/>
    <property type="project" value="UniProtKB-UniRule"/>
</dbReference>
<name>A0A418WLV3_9SPHN</name>
<comment type="similarity">
    <text evidence="4 9 10">Belongs to the triosephosphate isomerase family.</text>
</comment>
<reference evidence="11 12" key="1">
    <citation type="submission" date="2018-09" db="EMBL/GenBank/DDBJ databases">
        <authorList>
            <person name="Zhu H."/>
        </authorList>
    </citation>
    <scope>NUCLEOTIDE SEQUENCE [LARGE SCALE GENOMIC DNA]</scope>
    <source>
        <strain evidence="11 12">K2R01-6</strain>
    </source>
</reference>
<comment type="pathway">
    <text evidence="3">Carbohydrate metabolism; erythritol degradation.</text>
</comment>
<evidence type="ECO:0000256" key="4">
    <source>
        <dbReference type="ARBA" id="ARBA00007422"/>
    </source>
</evidence>
<keyword evidence="8 9" id="KW-0413">Isomerase</keyword>
<dbReference type="PANTHER" id="PTHR21139:SF42">
    <property type="entry name" value="TRIOSEPHOSPHATE ISOMERASE"/>
    <property type="match status" value="1"/>
</dbReference>
<feature type="binding site" evidence="9">
    <location>
        <begin position="10"/>
        <end position="12"/>
    </location>
    <ligand>
        <name>substrate</name>
    </ligand>
</feature>
<dbReference type="InterPro" id="IPR022896">
    <property type="entry name" value="TrioseP_Isoase_bac/euk"/>
</dbReference>
<dbReference type="SUPFAM" id="SSF51351">
    <property type="entry name" value="Triosephosphate isomerase (TIM)"/>
    <property type="match status" value="1"/>
</dbReference>
<dbReference type="InterPro" id="IPR000652">
    <property type="entry name" value="Triosephosphate_isomerase"/>
</dbReference>
<dbReference type="InterPro" id="IPR020861">
    <property type="entry name" value="Triosephosphate_isomerase_AS"/>
</dbReference>
<comment type="function">
    <text evidence="9">Involved in the gluconeogenesis. Catalyzes stereospecifically the conversion of dihydroxyacetone phosphate (DHAP) to D-glyceraldehyde-3-phosphate (G3P).</text>
</comment>
<dbReference type="PROSITE" id="PS00171">
    <property type="entry name" value="TIM_1"/>
    <property type="match status" value="1"/>
</dbReference>
<comment type="subcellular location">
    <subcellularLocation>
        <location evidence="9 10">Cytoplasm</location>
    </subcellularLocation>
</comment>
<dbReference type="HAMAP" id="MF_00147_B">
    <property type="entry name" value="TIM_B"/>
    <property type="match status" value="1"/>
</dbReference>
<dbReference type="UniPathway" id="UPA00109">
    <property type="reaction ID" value="UER00189"/>
</dbReference>
<feature type="binding site" evidence="9">
    <location>
        <position position="208"/>
    </location>
    <ligand>
        <name>substrate</name>
    </ligand>
</feature>
<comment type="subunit">
    <text evidence="9 10">Homodimer.</text>
</comment>
<dbReference type="GO" id="GO:0019563">
    <property type="term" value="P:glycerol catabolic process"/>
    <property type="evidence" value="ECO:0007669"/>
    <property type="project" value="TreeGrafter"/>
</dbReference>
<sequence length="255" mass="25779">MALRKLVAGNWKMNGSRAQLSELDAIAAAAVDHMHVDVAICPPFTLIAPAAERQPGLAIGAQDCHAAPSGAHTGCVSAAMVAEAGARLAIVGHSERRTDNHETDAEIRAKAEAAIGAGLTAIVCVGETEAERDAGHALLVVEGQLEGSIPPAGTGETLVVAYEPVWAIGTGRTPSVADVAEMHAAIRARLVSLLGGEGEKVRILYGGSVKPSNAAELLGVKDVDGALVGGASLKAADFVPIIAAARQALATNGSN</sequence>
<comment type="pathway">
    <text evidence="9 10">Carbohydrate biosynthesis; gluconeogenesis.</text>
</comment>
<dbReference type="EMBL" id="QYUM01000003">
    <property type="protein sequence ID" value="RJF90984.1"/>
    <property type="molecule type" value="Genomic_DNA"/>
</dbReference>
<dbReference type="Pfam" id="PF00121">
    <property type="entry name" value="TIM"/>
    <property type="match status" value="1"/>
</dbReference>
<dbReference type="InterPro" id="IPR035990">
    <property type="entry name" value="TIM_sf"/>
</dbReference>
<evidence type="ECO:0000256" key="9">
    <source>
        <dbReference type="HAMAP-Rule" id="MF_00147"/>
    </source>
</evidence>
<comment type="pathway">
    <text evidence="2 9 10">Carbohydrate degradation; glycolysis; D-glyceraldehyde 3-phosphate from glycerone phosphate: step 1/1.</text>
</comment>
<keyword evidence="7 9" id="KW-0324">Glycolysis</keyword>
<evidence type="ECO:0000256" key="8">
    <source>
        <dbReference type="ARBA" id="ARBA00023235"/>
    </source>
</evidence>
<comment type="catalytic activity">
    <reaction evidence="1">
        <text>L-erythrulose 1-phosphate = D-erythrulose 4-phosphate</text>
        <dbReference type="Rhea" id="RHEA:49588"/>
        <dbReference type="ChEBI" id="CHEBI:58002"/>
        <dbReference type="ChEBI" id="CHEBI:90796"/>
        <dbReference type="EC" id="5.3.1.33"/>
    </reaction>
</comment>
<keyword evidence="5 9" id="KW-0312">Gluconeogenesis</keyword>
<feature type="active site" description="Proton acceptor" evidence="9">
    <location>
        <position position="163"/>
    </location>
</feature>
<evidence type="ECO:0000256" key="7">
    <source>
        <dbReference type="ARBA" id="ARBA00023152"/>
    </source>
</evidence>
<proteinExistence type="inferred from homology"/>
<dbReference type="UniPathway" id="UPA01066"/>
<accession>A0A418WLV3</accession>
<dbReference type="RefSeq" id="WP_119762651.1">
    <property type="nucleotide sequence ID" value="NZ_QYUM01000003.1"/>
</dbReference>
<dbReference type="AlphaFoldDB" id="A0A418WLV3"/>
<organism evidence="11 12">
    <name type="scientific">Sphingomonas cavernae</name>
    <dbReference type="NCBI Taxonomy" id="2320861"/>
    <lineage>
        <taxon>Bacteria</taxon>
        <taxon>Pseudomonadati</taxon>
        <taxon>Pseudomonadota</taxon>
        <taxon>Alphaproteobacteria</taxon>
        <taxon>Sphingomonadales</taxon>
        <taxon>Sphingomonadaceae</taxon>
        <taxon>Sphingomonas</taxon>
    </lineage>
</organism>
<evidence type="ECO:0000256" key="6">
    <source>
        <dbReference type="ARBA" id="ARBA00022490"/>
    </source>
</evidence>
<dbReference type="Gene3D" id="3.20.20.70">
    <property type="entry name" value="Aldolase class I"/>
    <property type="match status" value="1"/>
</dbReference>
<dbReference type="UniPathway" id="UPA00138"/>
<dbReference type="EC" id="5.3.1.1" evidence="9 10"/>
<gene>
    <name evidence="9" type="primary">tpiA</name>
    <name evidence="11" type="ORF">D3876_12580</name>
</gene>
<dbReference type="PROSITE" id="PS51440">
    <property type="entry name" value="TIM_2"/>
    <property type="match status" value="1"/>
</dbReference>
<evidence type="ECO:0000313" key="11">
    <source>
        <dbReference type="EMBL" id="RJF90984.1"/>
    </source>
</evidence>
<evidence type="ECO:0000256" key="2">
    <source>
        <dbReference type="ARBA" id="ARBA00004680"/>
    </source>
</evidence>
<evidence type="ECO:0000256" key="1">
    <source>
        <dbReference type="ARBA" id="ARBA00000148"/>
    </source>
</evidence>
<feature type="active site" description="Electrophile" evidence="9">
    <location>
        <position position="93"/>
    </location>
</feature>
<comment type="caution">
    <text evidence="11">The sequence shown here is derived from an EMBL/GenBank/DDBJ whole genome shotgun (WGS) entry which is preliminary data.</text>
</comment>
<dbReference type="FunFam" id="3.20.20.70:FF:000016">
    <property type="entry name" value="Triosephosphate isomerase"/>
    <property type="match status" value="1"/>
</dbReference>
<evidence type="ECO:0000256" key="3">
    <source>
        <dbReference type="ARBA" id="ARBA00004939"/>
    </source>
</evidence>
<comment type="catalytic activity">
    <reaction evidence="9 10">
        <text>D-glyceraldehyde 3-phosphate = dihydroxyacetone phosphate</text>
        <dbReference type="Rhea" id="RHEA:18585"/>
        <dbReference type="ChEBI" id="CHEBI:57642"/>
        <dbReference type="ChEBI" id="CHEBI:59776"/>
        <dbReference type="EC" id="5.3.1.1"/>
    </reaction>
</comment>
<dbReference type="InterPro" id="IPR013785">
    <property type="entry name" value="Aldolase_TIM"/>
</dbReference>
<dbReference type="Proteomes" id="UP000286100">
    <property type="component" value="Unassembled WGS sequence"/>
</dbReference>
<dbReference type="GO" id="GO:0004807">
    <property type="term" value="F:triose-phosphate isomerase activity"/>
    <property type="evidence" value="ECO:0007669"/>
    <property type="project" value="UniProtKB-UniRule"/>
</dbReference>
<feature type="binding site" evidence="9">
    <location>
        <position position="169"/>
    </location>
    <ligand>
        <name>substrate</name>
    </ligand>
</feature>
<keyword evidence="12" id="KW-1185">Reference proteome</keyword>
<keyword evidence="6 9" id="KW-0963">Cytoplasm</keyword>
<dbReference type="GO" id="GO:0005829">
    <property type="term" value="C:cytosol"/>
    <property type="evidence" value="ECO:0007669"/>
    <property type="project" value="TreeGrafter"/>
</dbReference>
<feature type="binding site" evidence="9">
    <location>
        <begin position="229"/>
        <end position="230"/>
    </location>
    <ligand>
        <name>substrate</name>
    </ligand>
</feature>
<dbReference type="CDD" id="cd00311">
    <property type="entry name" value="TIM"/>
    <property type="match status" value="1"/>
</dbReference>
<dbReference type="NCBIfam" id="TIGR00419">
    <property type="entry name" value="tim"/>
    <property type="match status" value="1"/>
</dbReference>
<dbReference type="OrthoDB" id="9809429at2"/>
<dbReference type="GO" id="GO:0006094">
    <property type="term" value="P:gluconeogenesis"/>
    <property type="evidence" value="ECO:0007669"/>
    <property type="project" value="UniProtKB-UniRule"/>
</dbReference>
<dbReference type="GO" id="GO:0046166">
    <property type="term" value="P:glyceraldehyde-3-phosphate biosynthetic process"/>
    <property type="evidence" value="ECO:0007669"/>
    <property type="project" value="TreeGrafter"/>
</dbReference>
<evidence type="ECO:0000313" key="12">
    <source>
        <dbReference type="Proteomes" id="UP000286100"/>
    </source>
</evidence>
<evidence type="ECO:0000256" key="5">
    <source>
        <dbReference type="ARBA" id="ARBA00022432"/>
    </source>
</evidence>
<dbReference type="PANTHER" id="PTHR21139">
    <property type="entry name" value="TRIOSEPHOSPHATE ISOMERASE"/>
    <property type="match status" value="1"/>
</dbReference>
<protein>
    <recommendedName>
        <fullName evidence="9 10">Triosephosphate isomerase</fullName>
        <shortName evidence="9">TIM</shortName>
        <shortName evidence="9">TPI</shortName>
        <ecNumber evidence="9 10">5.3.1.1</ecNumber>
    </recommendedName>
    <alternativeName>
        <fullName evidence="9">Triose-phosphate isomerase</fullName>
    </alternativeName>
</protein>
<evidence type="ECO:0000256" key="10">
    <source>
        <dbReference type="RuleBase" id="RU363013"/>
    </source>
</evidence>